<sequence length="194" mass="21029">MAIWYICTYCAVYNCAFAQSNAITVKTIVCPNPCKGESTYLLVFEATSGKVSTNRGTIRNDTIAGILPENDFKVTLTFTSVDSLVSTQIVPLPICDPILPLPPLVNSQSLCAGTSITPFKAFTVDGATVDWYDTPHSSIPLKSETLQFIPPRAGTYYARSRFTATGCTSIAFTPVVVEIKRAVCPVMSIRKVSK</sequence>
<keyword evidence="4" id="KW-1185">Reference proteome</keyword>
<feature type="signal peptide" evidence="1">
    <location>
        <begin position="1"/>
        <end position="18"/>
    </location>
</feature>
<proteinExistence type="predicted"/>
<keyword evidence="1" id="KW-0732">Signal</keyword>
<gene>
    <name evidence="3" type="ORF">NCI00_26365</name>
</gene>
<accession>A0ABT1FWA3</accession>
<dbReference type="EMBL" id="JAMZEL010000017">
    <property type="protein sequence ID" value="MCP1385991.1"/>
    <property type="molecule type" value="Genomic_DNA"/>
</dbReference>
<dbReference type="InterPro" id="IPR044023">
    <property type="entry name" value="Ig_7"/>
</dbReference>
<protein>
    <recommendedName>
        <fullName evidence="2">Ig-like domain-containing protein</fullName>
    </recommendedName>
</protein>
<feature type="chain" id="PRO_5047332515" description="Ig-like domain-containing protein" evidence="1">
    <location>
        <begin position="19"/>
        <end position="194"/>
    </location>
</feature>
<evidence type="ECO:0000256" key="1">
    <source>
        <dbReference type="SAM" id="SignalP"/>
    </source>
</evidence>
<name>A0ABT1FWA3_9BACT</name>
<dbReference type="RefSeq" id="WP_253532630.1">
    <property type="nucleotide sequence ID" value="NZ_JAMZEL010000017.1"/>
</dbReference>
<dbReference type="Pfam" id="PF19081">
    <property type="entry name" value="Ig_7"/>
    <property type="match status" value="1"/>
</dbReference>
<evidence type="ECO:0000313" key="3">
    <source>
        <dbReference type="EMBL" id="MCP1385991.1"/>
    </source>
</evidence>
<evidence type="ECO:0000313" key="4">
    <source>
        <dbReference type="Proteomes" id="UP001204772"/>
    </source>
</evidence>
<feature type="domain" description="Ig-like" evidence="2">
    <location>
        <begin position="102"/>
        <end position="179"/>
    </location>
</feature>
<evidence type="ECO:0000259" key="2">
    <source>
        <dbReference type="Pfam" id="PF19081"/>
    </source>
</evidence>
<comment type="caution">
    <text evidence="3">The sequence shown here is derived from an EMBL/GenBank/DDBJ whole genome shotgun (WGS) entry which is preliminary data.</text>
</comment>
<reference evidence="3 4" key="1">
    <citation type="submission" date="2022-06" db="EMBL/GenBank/DDBJ databases">
        <title>Runella sp. S5 genome sequencing.</title>
        <authorList>
            <person name="Park S."/>
        </authorList>
    </citation>
    <scope>NUCLEOTIDE SEQUENCE [LARGE SCALE GENOMIC DNA]</scope>
    <source>
        <strain evidence="3 4">S5</strain>
    </source>
</reference>
<dbReference type="Proteomes" id="UP001204772">
    <property type="component" value="Unassembled WGS sequence"/>
</dbReference>
<organism evidence="3 4">
    <name type="scientific">Runella salmonicolor</name>
    <dbReference type="NCBI Taxonomy" id="2950278"/>
    <lineage>
        <taxon>Bacteria</taxon>
        <taxon>Pseudomonadati</taxon>
        <taxon>Bacteroidota</taxon>
        <taxon>Cytophagia</taxon>
        <taxon>Cytophagales</taxon>
        <taxon>Spirosomataceae</taxon>
        <taxon>Runella</taxon>
    </lineage>
</organism>